<keyword evidence="2" id="KW-1185">Reference proteome</keyword>
<dbReference type="RefSeq" id="WP_085487166.1">
    <property type="nucleotide sequence ID" value="NZ_FXAY01000005.1"/>
</dbReference>
<dbReference type="PANTHER" id="PTHR43611:SF3">
    <property type="entry name" value="FLAVIN MONONUCLEOTIDE HYDROLASE 1, CHLOROPLATIC"/>
    <property type="match status" value="1"/>
</dbReference>
<dbReference type="Gene3D" id="3.40.50.1000">
    <property type="entry name" value="HAD superfamily/HAD-like"/>
    <property type="match status" value="1"/>
</dbReference>
<proteinExistence type="predicted"/>
<dbReference type="AlphaFoldDB" id="A0A1X7KU65"/>
<dbReference type="STRING" id="150121.SAMN06296010_2872"/>
<dbReference type="PRINTS" id="PR00413">
    <property type="entry name" value="HADHALOGNASE"/>
</dbReference>
<dbReference type="Proteomes" id="UP000193244">
    <property type="component" value="Unassembled WGS sequence"/>
</dbReference>
<dbReference type="PANTHER" id="PTHR43611">
    <property type="entry name" value="ALPHA-D-GLUCOSE 1-PHOSPHATE PHOSPHATASE"/>
    <property type="match status" value="1"/>
</dbReference>
<organism evidence="1 2">
    <name type="scientific">Agreia pratensis</name>
    <dbReference type="NCBI Taxonomy" id="150121"/>
    <lineage>
        <taxon>Bacteria</taxon>
        <taxon>Bacillati</taxon>
        <taxon>Actinomycetota</taxon>
        <taxon>Actinomycetes</taxon>
        <taxon>Micrococcales</taxon>
        <taxon>Microbacteriaceae</taxon>
        <taxon>Agreia</taxon>
    </lineage>
</organism>
<accession>A0A1X7KU65</accession>
<dbReference type="EMBL" id="FXAY01000005">
    <property type="protein sequence ID" value="SMG44424.1"/>
    <property type="molecule type" value="Genomic_DNA"/>
</dbReference>
<dbReference type="SUPFAM" id="SSF56784">
    <property type="entry name" value="HAD-like"/>
    <property type="match status" value="1"/>
</dbReference>
<dbReference type="Pfam" id="PF00702">
    <property type="entry name" value="Hydrolase"/>
    <property type="match status" value="1"/>
</dbReference>
<dbReference type="InterPro" id="IPR023214">
    <property type="entry name" value="HAD_sf"/>
</dbReference>
<name>A0A1X7KU65_9MICO</name>
<evidence type="ECO:0000313" key="1">
    <source>
        <dbReference type="EMBL" id="SMG44424.1"/>
    </source>
</evidence>
<dbReference type="OrthoDB" id="9797415at2"/>
<gene>
    <name evidence="1" type="ORF">SAMN06296010_2872</name>
</gene>
<sequence>MTTGRISRSAWVRRLGELAGNMAAAEEWGRQPARIDEAVLELSDEIRRLGIITAVLTNGTDTIPAELAELDITHRFDAIFNSAEIGFAKPDVRAFTHVLDTLGVAAEDAYFTDDSASKIVGAESAVCSEALQLSTCSSSAATPIPRMFVMRSVWSLGRNRGLP</sequence>
<reference evidence="2" key="1">
    <citation type="submission" date="2017-04" db="EMBL/GenBank/DDBJ databases">
        <authorList>
            <person name="Varghese N."/>
            <person name="Submissions S."/>
        </authorList>
    </citation>
    <scope>NUCLEOTIDE SEQUENCE [LARGE SCALE GENOMIC DNA]</scope>
    <source>
        <strain evidence="2">VKM Ac-2510</strain>
    </source>
</reference>
<evidence type="ECO:0000313" key="2">
    <source>
        <dbReference type="Proteomes" id="UP000193244"/>
    </source>
</evidence>
<dbReference type="InterPro" id="IPR036412">
    <property type="entry name" value="HAD-like_sf"/>
</dbReference>
<protein>
    <submittedName>
        <fullName evidence="1">Haloacid dehalogenase superfamily, subfamily IA, variant 3 with third motif having DD or ED</fullName>
    </submittedName>
</protein>
<dbReference type="InterPro" id="IPR006439">
    <property type="entry name" value="HAD-SF_hydro_IA"/>
</dbReference>